<evidence type="ECO:0000313" key="1">
    <source>
        <dbReference type="EMBL" id="KAA1090227.1"/>
    </source>
</evidence>
<gene>
    <name evidence="1" type="ORF">PGTUg99_037324</name>
</gene>
<dbReference type="AlphaFoldDB" id="A0A5B0NLV4"/>
<accession>A0A5B0NLV4</accession>
<reference evidence="1 2" key="1">
    <citation type="submission" date="2019-05" db="EMBL/GenBank/DDBJ databases">
        <title>Emergence of the Ug99 lineage of the wheat stem rust pathogen through somatic hybridization.</title>
        <authorList>
            <person name="Li F."/>
            <person name="Upadhyaya N.M."/>
            <person name="Sperschneider J."/>
            <person name="Matny O."/>
            <person name="Nguyen-Phuc H."/>
            <person name="Mago R."/>
            <person name="Raley C."/>
            <person name="Miller M.E."/>
            <person name="Silverstein K.A.T."/>
            <person name="Henningsen E."/>
            <person name="Hirsch C.D."/>
            <person name="Visser B."/>
            <person name="Pretorius Z.A."/>
            <person name="Steffenson B.J."/>
            <person name="Schwessinger B."/>
            <person name="Dodds P.N."/>
            <person name="Figueroa M."/>
        </authorList>
    </citation>
    <scope>NUCLEOTIDE SEQUENCE [LARGE SCALE GENOMIC DNA]</scope>
    <source>
        <strain evidence="1 2">Ug99</strain>
    </source>
</reference>
<organism evidence="1 2">
    <name type="scientific">Puccinia graminis f. sp. tritici</name>
    <dbReference type="NCBI Taxonomy" id="56615"/>
    <lineage>
        <taxon>Eukaryota</taxon>
        <taxon>Fungi</taxon>
        <taxon>Dikarya</taxon>
        <taxon>Basidiomycota</taxon>
        <taxon>Pucciniomycotina</taxon>
        <taxon>Pucciniomycetes</taxon>
        <taxon>Pucciniales</taxon>
        <taxon>Pucciniaceae</taxon>
        <taxon>Puccinia</taxon>
    </lineage>
</organism>
<proteinExistence type="predicted"/>
<dbReference type="Proteomes" id="UP000325313">
    <property type="component" value="Unassembled WGS sequence"/>
</dbReference>
<dbReference type="EMBL" id="VDEP01000404">
    <property type="protein sequence ID" value="KAA1090227.1"/>
    <property type="molecule type" value="Genomic_DNA"/>
</dbReference>
<comment type="caution">
    <text evidence="1">The sequence shown here is derived from an EMBL/GenBank/DDBJ whole genome shotgun (WGS) entry which is preliminary data.</text>
</comment>
<sequence>MTSATLISCLVLRGTSRSAPRSQFTLATLFSNSLGYPQPPRHPTLIAQTTITSYPPCAFDPCKLPSLYSTSSSATLITIATLPAYQFVRLTEHQHCQLPSSPRLTPNKPK</sequence>
<protein>
    <submittedName>
        <fullName evidence="1">Uncharacterized protein</fullName>
    </submittedName>
</protein>
<evidence type="ECO:0000313" key="2">
    <source>
        <dbReference type="Proteomes" id="UP000325313"/>
    </source>
</evidence>
<name>A0A5B0NLV4_PUCGR</name>